<evidence type="ECO:0000313" key="4">
    <source>
        <dbReference type="Proteomes" id="UP000005408"/>
    </source>
</evidence>
<accession>A0A8W8NRX2</accession>
<evidence type="ECO:0000256" key="2">
    <source>
        <dbReference type="SAM" id="SignalP"/>
    </source>
</evidence>
<name>A0A8W8NRX2_MAGGI</name>
<dbReference type="Proteomes" id="UP000005408">
    <property type="component" value="Unassembled WGS sequence"/>
</dbReference>
<dbReference type="EnsemblMetazoa" id="G7056.1">
    <property type="protein sequence ID" value="G7056.1:cds"/>
    <property type="gene ID" value="G7056"/>
</dbReference>
<keyword evidence="2" id="KW-0732">Signal</keyword>
<evidence type="ECO:0000256" key="1">
    <source>
        <dbReference type="SAM" id="MobiDB-lite"/>
    </source>
</evidence>
<feature type="compositionally biased region" description="Low complexity" evidence="1">
    <location>
        <begin position="49"/>
        <end position="62"/>
    </location>
</feature>
<feature type="chain" id="PRO_5036472814" evidence="2">
    <location>
        <begin position="19"/>
        <end position="244"/>
    </location>
</feature>
<sequence length="244" mass="27318">MERTLIICVVFFIGFSYAAVLPNQKDDSDLDTKISQLRDLVNEIKNANEKGSSQHASSGSSAKESDMAATSSSVKAHTRGDSALSPEEITLLKKLKDTLEEETTEEEDGLKIFQESVKHERRPEHVGTFLDRPIPEQEVPDTSRVKQLAALMSQRSQSTPEEIEGNGFGKFHETDNPAAGHKNTFRENLLNVLVDRLLEDTDLLLRKGFSLDDVLKNLSGKAQMERERTSLEQALEKLLDQKHI</sequence>
<feature type="signal peptide" evidence="2">
    <location>
        <begin position="1"/>
        <end position="18"/>
    </location>
</feature>
<evidence type="ECO:0000313" key="3">
    <source>
        <dbReference type="EnsemblMetazoa" id="G7056.1:cds"/>
    </source>
</evidence>
<feature type="region of interest" description="Disordered" evidence="1">
    <location>
        <begin position="46"/>
        <end position="85"/>
    </location>
</feature>
<keyword evidence="4" id="KW-1185">Reference proteome</keyword>
<proteinExistence type="predicted"/>
<protein>
    <submittedName>
        <fullName evidence="3">Uncharacterized protein</fullName>
    </submittedName>
</protein>
<reference evidence="3" key="1">
    <citation type="submission" date="2022-08" db="UniProtKB">
        <authorList>
            <consortium name="EnsemblMetazoa"/>
        </authorList>
    </citation>
    <scope>IDENTIFICATION</scope>
    <source>
        <strain evidence="3">05x7-T-G4-1.051#20</strain>
    </source>
</reference>
<dbReference type="AlphaFoldDB" id="A0A8W8NRX2"/>
<organism evidence="3 4">
    <name type="scientific">Magallana gigas</name>
    <name type="common">Pacific oyster</name>
    <name type="synonym">Crassostrea gigas</name>
    <dbReference type="NCBI Taxonomy" id="29159"/>
    <lineage>
        <taxon>Eukaryota</taxon>
        <taxon>Metazoa</taxon>
        <taxon>Spiralia</taxon>
        <taxon>Lophotrochozoa</taxon>
        <taxon>Mollusca</taxon>
        <taxon>Bivalvia</taxon>
        <taxon>Autobranchia</taxon>
        <taxon>Pteriomorphia</taxon>
        <taxon>Ostreida</taxon>
        <taxon>Ostreoidea</taxon>
        <taxon>Ostreidae</taxon>
        <taxon>Magallana</taxon>
    </lineage>
</organism>